<keyword evidence="15" id="KW-1185">Reference proteome</keyword>
<dbReference type="SMART" id="SM00046">
    <property type="entry name" value="DAGKc"/>
    <property type="match status" value="1"/>
</dbReference>
<dbReference type="NCBIfam" id="TIGR00147">
    <property type="entry name" value="YegS/Rv2252/BmrU family lipid kinase"/>
    <property type="match status" value="1"/>
</dbReference>
<dbReference type="EMBL" id="FORT01000011">
    <property type="protein sequence ID" value="SFK28724.1"/>
    <property type="molecule type" value="Genomic_DNA"/>
</dbReference>
<dbReference type="GO" id="GO:0016301">
    <property type="term" value="F:kinase activity"/>
    <property type="evidence" value="ECO:0007669"/>
    <property type="project" value="UniProtKB-KW"/>
</dbReference>
<dbReference type="Pfam" id="PF19279">
    <property type="entry name" value="YegS_C"/>
    <property type="match status" value="1"/>
</dbReference>
<keyword evidence="6" id="KW-0547">Nucleotide-binding</keyword>
<evidence type="ECO:0000256" key="9">
    <source>
        <dbReference type="ARBA" id="ARBA00022842"/>
    </source>
</evidence>
<keyword evidence="7 14" id="KW-0418">Kinase</keyword>
<dbReference type="RefSeq" id="WP_092271142.1">
    <property type="nucleotide sequence ID" value="NZ_BJOE01000071.1"/>
</dbReference>
<dbReference type="InterPro" id="IPR005218">
    <property type="entry name" value="Diacylglycerol/lipid_kinase"/>
</dbReference>
<evidence type="ECO:0000256" key="6">
    <source>
        <dbReference type="ARBA" id="ARBA00022741"/>
    </source>
</evidence>
<evidence type="ECO:0000313" key="14">
    <source>
        <dbReference type="EMBL" id="SFK28724.1"/>
    </source>
</evidence>
<sequence length="299" mass="32443">MIGFVVNPAAGNGKGEKVWNSLESILRQQGVVYRVRRTSSEGEAETLAIELIEKEEVKMIVAVGGDGTVSEVVNGIYEAGKECTLGHVPAGSGNDFARGHGLPKDPAQAIERILSKTREKCIDLLKINGRVAVNSVGAGFDGQVAKTTNEAGYKKWLNRLRLGKLAYIWSVIRVLCTYCPCDVTLLIDGQVHQMKRIWLIAIANIPNYGGGMLICPQALPDDGVAEICVVQNVTRLGLLFAFPRIFTGAHVDHPNVVFLRGRQITIESEQPLLVHADGEMAAQTPIYVEIEAGKLRICG</sequence>
<dbReference type="InterPro" id="IPR017438">
    <property type="entry name" value="ATP-NAD_kinase_N"/>
</dbReference>
<dbReference type="Proteomes" id="UP000198915">
    <property type="component" value="Unassembled WGS sequence"/>
</dbReference>
<name>A0A1I3YA32_9BACL</name>
<gene>
    <name evidence="14" type="ORF">SAMN05518846_11134</name>
</gene>
<evidence type="ECO:0000256" key="4">
    <source>
        <dbReference type="ARBA" id="ARBA00022679"/>
    </source>
</evidence>
<dbReference type="AlphaFoldDB" id="A0A1I3YA32"/>
<evidence type="ECO:0000256" key="11">
    <source>
        <dbReference type="ARBA" id="ARBA00023209"/>
    </source>
</evidence>
<comment type="similarity">
    <text evidence="2">Belongs to the diacylglycerol/lipid kinase family.</text>
</comment>
<keyword evidence="3" id="KW-0444">Lipid biosynthesis</keyword>
<dbReference type="Gene3D" id="3.40.50.10330">
    <property type="entry name" value="Probable inorganic polyphosphate/atp-NAD kinase, domain 1"/>
    <property type="match status" value="1"/>
</dbReference>
<keyword evidence="4" id="KW-0808">Transferase</keyword>
<dbReference type="InterPro" id="IPR016064">
    <property type="entry name" value="NAD/diacylglycerol_kinase_sf"/>
</dbReference>
<dbReference type="Gene3D" id="2.60.200.40">
    <property type="match status" value="1"/>
</dbReference>
<proteinExistence type="inferred from homology"/>
<protein>
    <submittedName>
        <fullName evidence="14">Lipid kinase, YegS/Rv2252/BmrU family</fullName>
    </submittedName>
</protein>
<dbReference type="InterPro" id="IPR001206">
    <property type="entry name" value="Diacylglycerol_kinase_cat_dom"/>
</dbReference>
<evidence type="ECO:0000256" key="3">
    <source>
        <dbReference type="ARBA" id="ARBA00022516"/>
    </source>
</evidence>
<accession>A0A1I3YA32</accession>
<keyword evidence="11" id="KW-0594">Phospholipid biosynthesis</keyword>
<reference evidence="15" key="1">
    <citation type="submission" date="2016-10" db="EMBL/GenBank/DDBJ databases">
        <authorList>
            <person name="Varghese N."/>
            <person name="Submissions S."/>
        </authorList>
    </citation>
    <scope>NUCLEOTIDE SEQUENCE [LARGE SCALE GENOMIC DNA]</scope>
    <source>
        <strain evidence="15">OK042</strain>
    </source>
</reference>
<keyword evidence="10" id="KW-0443">Lipid metabolism</keyword>
<feature type="domain" description="DAGKc" evidence="13">
    <location>
        <begin position="1"/>
        <end position="131"/>
    </location>
</feature>
<dbReference type="GO" id="GO:0008654">
    <property type="term" value="P:phospholipid biosynthetic process"/>
    <property type="evidence" value="ECO:0007669"/>
    <property type="project" value="UniProtKB-KW"/>
</dbReference>
<dbReference type="GO" id="GO:0005524">
    <property type="term" value="F:ATP binding"/>
    <property type="evidence" value="ECO:0007669"/>
    <property type="project" value="UniProtKB-KW"/>
</dbReference>
<dbReference type="PROSITE" id="PS50146">
    <property type="entry name" value="DAGK"/>
    <property type="match status" value="1"/>
</dbReference>
<evidence type="ECO:0000256" key="5">
    <source>
        <dbReference type="ARBA" id="ARBA00022723"/>
    </source>
</evidence>
<organism evidence="14 15">
    <name type="scientific">Brevibacillus centrosporus</name>
    <dbReference type="NCBI Taxonomy" id="54910"/>
    <lineage>
        <taxon>Bacteria</taxon>
        <taxon>Bacillati</taxon>
        <taxon>Bacillota</taxon>
        <taxon>Bacilli</taxon>
        <taxon>Bacillales</taxon>
        <taxon>Paenibacillaceae</taxon>
        <taxon>Brevibacillus</taxon>
    </lineage>
</organism>
<evidence type="ECO:0000256" key="8">
    <source>
        <dbReference type="ARBA" id="ARBA00022840"/>
    </source>
</evidence>
<keyword evidence="12" id="KW-1208">Phospholipid metabolism</keyword>
<dbReference type="GO" id="GO:0005886">
    <property type="term" value="C:plasma membrane"/>
    <property type="evidence" value="ECO:0007669"/>
    <property type="project" value="TreeGrafter"/>
</dbReference>
<dbReference type="PANTHER" id="PTHR12358">
    <property type="entry name" value="SPHINGOSINE KINASE"/>
    <property type="match status" value="1"/>
</dbReference>
<evidence type="ECO:0000256" key="10">
    <source>
        <dbReference type="ARBA" id="ARBA00023098"/>
    </source>
</evidence>
<evidence type="ECO:0000313" key="15">
    <source>
        <dbReference type="Proteomes" id="UP000198915"/>
    </source>
</evidence>
<evidence type="ECO:0000256" key="12">
    <source>
        <dbReference type="ARBA" id="ARBA00023264"/>
    </source>
</evidence>
<comment type="cofactor">
    <cofactor evidence="1">
        <name>Mg(2+)</name>
        <dbReference type="ChEBI" id="CHEBI:18420"/>
    </cofactor>
</comment>
<dbReference type="InterPro" id="IPR045540">
    <property type="entry name" value="YegS/DAGK_C"/>
</dbReference>
<keyword evidence="8" id="KW-0067">ATP-binding</keyword>
<dbReference type="STRING" id="1884381.SAMN05518846_11134"/>
<evidence type="ECO:0000256" key="1">
    <source>
        <dbReference type="ARBA" id="ARBA00001946"/>
    </source>
</evidence>
<dbReference type="Pfam" id="PF00781">
    <property type="entry name" value="DAGK_cat"/>
    <property type="match status" value="1"/>
</dbReference>
<dbReference type="PANTHER" id="PTHR12358:SF106">
    <property type="entry name" value="LIPID KINASE YEGS"/>
    <property type="match status" value="1"/>
</dbReference>
<dbReference type="GO" id="GO:0046872">
    <property type="term" value="F:metal ion binding"/>
    <property type="evidence" value="ECO:0007669"/>
    <property type="project" value="UniProtKB-KW"/>
</dbReference>
<keyword evidence="5" id="KW-0479">Metal-binding</keyword>
<evidence type="ECO:0000256" key="7">
    <source>
        <dbReference type="ARBA" id="ARBA00022777"/>
    </source>
</evidence>
<dbReference type="InterPro" id="IPR050187">
    <property type="entry name" value="Lipid_Phosphate_FormReg"/>
</dbReference>
<keyword evidence="9" id="KW-0460">Magnesium</keyword>
<evidence type="ECO:0000256" key="2">
    <source>
        <dbReference type="ARBA" id="ARBA00005983"/>
    </source>
</evidence>
<evidence type="ECO:0000259" key="13">
    <source>
        <dbReference type="PROSITE" id="PS50146"/>
    </source>
</evidence>
<dbReference type="SUPFAM" id="SSF111331">
    <property type="entry name" value="NAD kinase/diacylglycerol kinase-like"/>
    <property type="match status" value="1"/>
</dbReference>